<dbReference type="NCBIfam" id="NF004837">
    <property type="entry name" value="PRK06187.1"/>
    <property type="match status" value="1"/>
</dbReference>
<dbReference type="InterPro" id="IPR045851">
    <property type="entry name" value="AMP-bd_C_sf"/>
</dbReference>
<reference evidence="5 6" key="1">
    <citation type="submission" date="2020-08" db="EMBL/GenBank/DDBJ databases">
        <title>Sequencing the genomes of 1000 actinobacteria strains.</title>
        <authorList>
            <person name="Klenk H.-P."/>
        </authorList>
    </citation>
    <scope>NUCLEOTIDE SEQUENCE [LARGE SCALE GENOMIC DNA]</scope>
    <source>
        <strain evidence="5 6">DSM 12511</strain>
    </source>
</reference>
<dbReference type="InterPro" id="IPR025110">
    <property type="entry name" value="AMP-bd_C"/>
</dbReference>
<dbReference type="InterPro" id="IPR050237">
    <property type="entry name" value="ATP-dep_AMP-bd_enzyme"/>
</dbReference>
<protein>
    <submittedName>
        <fullName evidence="5">Acyl-CoA synthetase (AMP-forming)/AMP-acid ligase II</fullName>
    </submittedName>
</protein>
<comment type="similarity">
    <text evidence="1">Belongs to the ATP-dependent AMP-binding enzyme family.</text>
</comment>
<keyword evidence="6" id="KW-1185">Reference proteome</keyword>
<dbReference type="InterPro" id="IPR000873">
    <property type="entry name" value="AMP-dep_synth/lig_dom"/>
</dbReference>
<feature type="domain" description="AMP-binding enzyme C-terminal" evidence="4">
    <location>
        <begin position="438"/>
        <end position="513"/>
    </location>
</feature>
<evidence type="ECO:0000256" key="1">
    <source>
        <dbReference type="ARBA" id="ARBA00006432"/>
    </source>
</evidence>
<evidence type="ECO:0000313" key="5">
    <source>
        <dbReference type="EMBL" id="MBB6393041.1"/>
    </source>
</evidence>
<proteinExistence type="inferred from homology"/>
<name>A0A7X0FU54_9MICO</name>
<evidence type="ECO:0000259" key="3">
    <source>
        <dbReference type="Pfam" id="PF00501"/>
    </source>
</evidence>
<dbReference type="RefSeq" id="WP_184752304.1">
    <property type="nucleotide sequence ID" value="NZ_BAAAJR010000001.1"/>
</dbReference>
<dbReference type="PANTHER" id="PTHR43767">
    <property type="entry name" value="LONG-CHAIN-FATTY-ACID--COA LIGASE"/>
    <property type="match status" value="1"/>
</dbReference>
<dbReference type="Pfam" id="PF13193">
    <property type="entry name" value="AMP-binding_C"/>
    <property type="match status" value="1"/>
</dbReference>
<dbReference type="EMBL" id="JACHML010000001">
    <property type="protein sequence ID" value="MBB6393041.1"/>
    <property type="molecule type" value="Genomic_DNA"/>
</dbReference>
<keyword evidence="2 5" id="KW-0436">Ligase</keyword>
<dbReference type="PANTHER" id="PTHR43767:SF1">
    <property type="entry name" value="NONRIBOSOMAL PEPTIDE SYNTHASE PES1 (EUROFUNG)-RELATED"/>
    <property type="match status" value="1"/>
</dbReference>
<dbReference type="InterPro" id="IPR042099">
    <property type="entry name" value="ANL_N_sf"/>
</dbReference>
<dbReference type="SUPFAM" id="SSF56801">
    <property type="entry name" value="Acetyl-CoA synthetase-like"/>
    <property type="match status" value="1"/>
</dbReference>
<dbReference type="GO" id="GO:0016878">
    <property type="term" value="F:acid-thiol ligase activity"/>
    <property type="evidence" value="ECO:0007669"/>
    <property type="project" value="UniProtKB-ARBA"/>
</dbReference>
<dbReference type="Pfam" id="PF00501">
    <property type="entry name" value="AMP-binding"/>
    <property type="match status" value="1"/>
</dbReference>
<comment type="caution">
    <text evidence="5">The sequence shown here is derived from an EMBL/GenBank/DDBJ whole genome shotgun (WGS) entry which is preliminary data.</text>
</comment>
<accession>A0A7X0FU54</accession>
<sequence length="529" mass="56615">MSTSTGAFGAPHSQIPPTNYGLGTWAERRVLLAPDLPAWTFEGESTSYAEVDRRVRKLAGALADLGVRHGDRVAYMGFNHPALLETLFALGRIGAIAVLVNARLSHGEVGYILNDSGARMLLFGAEQRAIARMLEQEAFGVQMVSVDYDAGDDETWAREYEALLAAGSEESTPAAVGLDDPCLIMYTSGTTGRPKGAVLSHANMTYSGLNMLISTDLRTGDVSLAVAPLFHIAGLNALVLPMFLKGGHILIQRHFDPVAVVGTLRELHVNSMFAVPAMLDAMAGVDGFEVMAFPDLRTLIVGGAPVPSRVLRQWNSKGVELQQGYGFTEAAPAVTLLSPAEAIRKEGSAGKQHFFTDVRVVAADGHDAAVGESGEIYVRGLNIMLGYWDNPRATAESFDGEWYKSGDVAEKDEHGFHFLKDRSKDMFISGGENVYPSEVESALLDVPGVVEAAVIGVPDERWGEVGKALIVLEAGAALDADGMRAALADGLARYKIPKLFEFVAELPRTATGKVQKHLLRDAHAVGALS</sequence>
<feature type="domain" description="AMP-dependent synthetase/ligase" evidence="3">
    <location>
        <begin position="29"/>
        <end position="388"/>
    </location>
</feature>
<organism evidence="5 6">
    <name type="scientific">Microbacterium thalassium</name>
    <dbReference type="NCBI Taxonomy" id="362649"/>
    <lineage>
        <taxon>Bacteria</taxon>
        <taxon>Bacillati</taxon>
        <taxon>Actinomycetota</taxon>
        <taxon>Actinomycetes</taxon>
        <taxon>Micrococcales</taxon>
        <taxon>Microbacteriaceae</taxon>
        <taxon>Microbacterium</taxon>
    </lineage>
</organism>
<gene>
    <name evidence="5" type="ORF">HD594_003354</name>
</gene>
<dbReference type="FunFam" id="3.30.300.30:FF:000008">
    <property type="entry name" value="2,3-dihydroxybenzoate-AMP ligase"/>
    <property type="match status" value="1"/>
</dbReference>
<dbReference type="InterPro" id="IPR020845">
    <property type="entry name" value="AMP-binding_CS"/>
</dbReference>
<dbReference type="Gene3D" id="3.30.300.30">
    <property type="match status" value="1"/>
</dbReference>
<dbReference type="Proteomes" id="UP000537775">
    <property type="component" value="Unassembled WGS sequence"/>
</dbReference>
<dbReference type="PROSITE" id="PS00455">
    <property type="entry name" value="AMP_BINDING"/>
    <property type="match status" value="1"/>
</dbReference>
<evidence type="ECO:0000256" key="2">
    <source>
        <dbReference type="ARBA" id="ARBA00022598"/>
    </source>
</evidence>
<evidence type="ECO:0000259" key="4">
    <source>
        <dbReference type="Pfam" id="PF13193"/>
    </source>
</evidence>
<evidence type="ECO:0000313" key="6">
    <source>
        <dbReference type="Proteomes" id="UP000537775"/>
    </source>
</evidence>
<dbReference type="Gene3D" id="3.40.50.12780">
    <property type="entry name" value="N-terminal domain of ligase-like"/>
    <property type="match status" value="1"/>
</dbReference>
<dbReference type="CDD" id="cd17631">
    <property type="entry name" value="FACL_FadD13-like"/>
    <property type="match status" value="1"/>
</dbReference>
<dbReference type="AlphaFoldDB" id="A0A7X0FU54"/>